<evidence type="ECO:0000256" key="1">
    <source>
        <dbReference type="SAM" id="Phobius"/>
    </source>
</evidence>
<dbReference type="OrthoDB" id="10630143at2759"/>
<evidence type="ECO:0000313" key="2">
    <source>
        <dbReference type="EMBL" id="PUZ76913.1"/>
    </source>
</evidence>
<sequence length="197" mass="22555">MLSHLSDQARREIISNLSVSSTEPGRDPLAHPPPRNMHRFGMWKSFLTTVGLSIASNICLYFLSVGMRILEQNEQSEVRSESLSAPTEQDEWNRWVLKFIRWMAERVAAPVILTWFLVWIRASVVDNERYMMEFDNNEAANVVVNGMSRAFFLGIRDFPGLTRPDLWARIAAVVIDMIGAAFLWWMGGHWDPDIADG</sequence>
<keyword evidence="3" id="KW-1185">Reference proteome</keyword>
<dbReference type="EMBL" id="CM009749">
    <property type="protein sequence ID" value="PUZ76913.1"/>
    <property type="molecule type" value="Genomic_DNA"/>
</dbReference>
<keyword evidence="1" id="KW-0472">Membrane</keyword>
<name>A0A2T7FA11_9POAL</name>
<reference evidence="2 3" key="1">
    <citation type="submission" date="2018-04" db="EMBL/GenBank/DDBJ databases">
        <title>WGS assembly of Panicum hallii var. hallii HAL2.</title>
        <authorList>
            <person name="Lovell J."/>
            <person name="Jenkins J."/>
            <person name="Lowry D."/>
            <person name="Mamidi S."/>
            <person name="Sreedasyam A."/>
            <person name="Weng X."/>
            <person name="Barry K."/>
            <person name="Bonette J."/>
            <person name="Campitelli B."/>
            <person name="Daum C."/>
            <person name="Gordon S."/>
            <person name="Gould B."/>
            <person name="Lipzen A."/>
            <person name="MacQueen A."/>
            <person name="Palacio-Mejia J."/>
            <person name="Plott C."/>
            <person name="Shakirov E."/>
            <person name="Shu S."/>
            <person name="Yoshinaga Y."/>
            <person name="Zane M."/>
            <person name="Rokhsar D."/>
            <person name="Grimwood J."/>
            <person name="Schmutz J."/>
            <person name="Juenger T."/>
        </authorList>
    </citation>
    <scope>NUCLEOTIDE SEQUENCE [LARGE SCALE GENOMIC DNA]</scope>
    <source>
        <strain evidence="3">cv. HAL2</strain>
    </source>
</reference>
<feature type="transmembrane region" description="Helical" evidence="1">
    <location>
        <begin position="166"/>
        <end position="187"/>
    </location>
</feature>
<protein>
    <submittedName>
        <fullName evidence="2">Uncharacterized protein</fullName>
    </submittedName>
</protein>
<dbReference type="Gramene" id="PUZ76913">
    <property type="protein sequence ID" value="PUZ76913"/>
    <property type="gene ID" value="GQ55_1G328200"/>
</dbReference>
<keyword evidence="1" id="KW-1133">Transmembrane helix</keyword>
<feature type="transmembrane region" description="Helical" evidence="1">
    <location>
        <begin position="107"/>
        <end position="124"/>
    </location>
</feature>
<proteinExistence type="predicted"/>
<feature type="transmembrane region" description="Helical" evidence="1">
    <location>
        <begin position="45"/>
        <end position="63"/>
    </location>
</feature>
<evidence type="ECO:0000313" key="3">
    <source>
        <dbReference type="Proteomes" id="UP000244336"/>
    </source>
</evidence>
<keyword evidence="1" id="KW-0812">Transmembrane</keyword>
<dbReference type="AlphaFoldDB" id="A0A2T7FA11"/>
<dbReference type="Proteomes" id="UP000244336">
    <property type="component" value="Chromosome 1"/>
</dbReference>
<organism evidence="2 3">
    <name type="scientific">Panicum hallii var. hallii</name>
    <dbReference type="NCBI Taxonomy" id="1504633"/>
    <lineage>
        <taxon>Eukaryota</taxon>
        <taxon>Viridiplantae</taxon>
        <taxon>Streptophyta</taxon>
        <taxon>Embryophyta</taxon>
        <taxon>Tracheophyta</taxon>
        <taxon>Spermatophyta</taxon>
        <taxon>Magnoliopsida</taxon>
        <taxon>Liliopsida</taxon>
        <taxon>Poales</taxon>
        <taxon>Poaceae</taxon>
        <taxon>PACMAD clade</taxon>
        <taxon>Panicoideae</taxon>
        <taxon>Panicodae</taxon>
        <taxon>Paniceae</taxon>
        <taxon>Panicinae</taxon>
        <taxon>Panicum</taxon>
        <taxon>Panicum sect. Panicum</taxon>
    </lineage>
</organism>
<gene>
    <name evidence="2" type="ORF">GQ55_1G328200</name>
</gene>
<accession>A0A2T7FA11</accession>